<comment type="caution">
    <text evidence="8">The sequence shown here is derived from an EMBL/GenBank/DDBJ whole genome shotgun (WGS) entry which is preliminary data.</text>
</comment>
<dbReference type="SUPFAM" id="SSF56496">
    <property type="entry name" value="Fibrinogen C-terminal domain-like"/>
    <property type="match status" value="1"/>
</dbReference>
<dbReference type="EMBL" id="MU533908">
    <property type="protein sequence ID" value="KAI5629749.1"/>
    <property type="molecule type" value="Genomic_DNA"/>
</dbReference>
<feature type="domain" description="Fibrillar collagen NC1" evidence="7">
    <location>
        <begin position="452"/>
        <end position="681"/>
    </location>
</feature>
<dbReference type="GO" id="GO:0005581">
    <property type="term" value="C:collagen trimer"/>
    <property type="evidence" value="ECO:0007669"/>
    <property type="project" value="UniProtKB-KW"/>
</dbReference>
<dbReference type="PROSITE" id="PS51461">
    <property type="entry name" value="NC1_FIB"/>
    <property type="match status" value="1"/>
</dbReference>
<sequence length="682" mass="76296">MDCLDILDREEKLGSKASLDLLGHLELLDLRVLLEIQAHWEKEATVDPLDHQVSKAFLALQVRGALQAQLAQLAPLEDLDPRDPLELQEKKEFLERKARLAQLVVMAFRAQLGFQALLDLLVLQERMGEVGEHGHKGGKGAKGEQVPEVSRVHSVLKEMKEQEDFPVLQVLLGYRDCQAQREKRVKQEMLDHWVLLDLLDHEAQQVLMVLMVPKVPLVVWVTQVHLERRVNRVNLDHLVLVESQERRAPEENVVKKVKLASQVLLVLQVERDPLEMMDLKEILVLSGSLVILVLLEKLGLEAKMERKETEERMANKENQGQLAQEDLKAVKERRAARESKVLLAKQGPAGLPGLRGDFGAKGEKGHSGMLGLIGPPGEQGEKGDRGLPGPYGSAGSKGETGPPGDVIQPLPFTIPKKSKRSIDASKMFSPNDEASPGDATGPGFFTGNEDMEEILGSLNSLQAEIESMRFPLGTKESPARTCHDLHLSQSEYKDGEYWIDPNQGCARDSFKVYCNFTAGGETCLYPSKEVENVKMKSWPNEKPESWYSQFSKGSQLNYVDINADPVGVVQLGFLRLLSIEARQSFTYHCHHSVAWTDNTAENRYQRALRFLASNEEELSYETSPYIKALVDGCSYRKGYGRTVLEINTPQVEQLPLKDIKITDFGETSQKFGFEVGPVCFLG</sequence>
<reference evidence="8" key="1">
    <citation type="submission" date="2018-07" db="EMBL/GenBank/DDBJ databases">
        <title>Comparative genomics of catfishes provides insights into carnivory and benthic adaptation.</title>
        <authorList>
            <person name="Zhang Y."/>
            <person name="Wang D."/>
            <person name="Peng Z."/>
            <person name="Zheng S."/>
            <person name="Shao F."/>
            <person name="Tao W."/>
        </authorList>
    </citation>
    <scope>NUCLEOTIDE SEQUENCE</scope>
    <source>
        <strain evidence="8">Chongqing</strain>
    </source>
</reference>
<keyword evidence="4 8" id="KW-0176">Collagen</keyword>
<dbReference type="PANTHER" id="PTHR37456:SF4">
    <property type="entry name" value="COLLAGEN ALPHA-1(XXIII) CHAIN"/>
    <property type="match status" value="1"/>
</dbReference>
<dbReference type="InterPro" id="IPR000885">
    <property type="entry name" value="Fib_collagen_C"/>
</dbReference>
<dbReference type="GO" id="GO:0005201">
    <property type="term" value="F:extracellular matrix structural constituent"/>
    <property type="evidence" value="ECO:0007669"/>
    <property type="project" value="InterPro"/>
</dbReference>
<name>A0AAD5B6Z7_SILAS</name>
<evidence type="ECO:0000313" key="9">
    <source>
        <dbReference type="Proteomes" id="UP001205998"/>
    </source>
</evidence>
<gene>
    <name evidence="8" type="ORF">C0J50_2250</name>
</gene>
<proteinExistence type="predicted"/>
<dbReference type="Pfam" id="PF01391">
    <property type="entry name" value="Collagen"/>
    <property type="match status" value="1"/>
</dbReference>
<feature type="coiled-coil region" evidence="5">
    <location>
        <begin position="297"/>
        <end position="333"/>
    </location>
</feature>
<dbReference type="InterPro" id="IPR008160">
    <property type="entry name" value="Collagen"/>
</dbReference>
<comment type="subcellular location">
    <subcellularLocation>
        <location evidence="1">Secreted</location>
    </subcellularLocation>
</comment>
<keyword evidence="9" id="KW-1185">Reference proteome</keyword>
<keyword evidence="5" id="KW-0175">Coiled coil</keyword>
<evidence type="ECO:0000256" key="3">
    <source>
        <dbReference type="ARBA" id="ARBA00022530"/>
    </source>
</evidence>
<keyword evidence="2" id="KW-0964">Secreted</keyword>
<accession>A0AAD5B6Z7</accession>
<dbReference type="AlphaFoldDB" id="A0AAD5B6Z7"/>
<organism evidence="8 9">
    <name type="scientific">Silurus asotus</name>
    <name type="common">Amur catfish</name>
    <name type="synonym">Parasilurus asotus</name>
    <dbReference type="NCBI Taxonomy" id="30991"/>
    <lineage>
        <taxon>Eukaryota</taxon>
        <taxon>Metazoa</taxon>
        <taxon>Chordata</taxon>
        <taxon>Craniata</taxon>
        <taxon>Vertebrata</taxon>
        <taxon>Euteleostomi</taxon>
        <taxon>Actinopterygii</taxon>
        <taxon>Neopterygii</taxon>
        <taxon>Teleostei</taxon>
        <taxon>Ostariophysi</taxon>
        <taxon>Siluriformes</taxon>
        <taxon>Siluridae</taxon>
        <taxon>Silurus</taxon>
    </lineage>
</organism>
<evidence type="ECO:0000256" key="1">
    <source>
        <dbReference type="ARBA" id="ARBA00004613"/>
    </source>
</evidence>
<dbReference type="GO" id="GO:0005576">
    <property type="term" value="C:extracellular region"/>
    <property type="evidence" value="ECO:0007669"/>
    <property type="project" value="UniProtKB-SubCell"/>
</dbReference>
<dbReference type="Gene3D" id="2.60.120.1000">
    <property type="match status" value="1"/>
</dbReference>
<protein>
    <submittedName>
        <fullName evidence="8">Collagen alpha-2(XI) chain isoform X3</fullName>
    </submittedName>
</protein>
<dbReference type="InterPro" id="IPR036056">
    <property type="entry name" value="Fibrinogen-like_C"/>
</dbReference>
<evidence type="ECO:0000256" key="4">
    <source>
        <dbReference type="ARBA" id="ARBA00023119"/>
    </source>
</evidence>
<dbReference type="InterPro" id="IPR050938">
    <property type="entry name" value="Collagen_Structural_Proteins"/>
</dbReference>
<dbReference type="Pfam" id="PF01410">
    <property type="entry name" value="COLFI"/>
    <property type="match status" value="1"/>
</dbReference>
<dbReference type="FunFam" id="2.60.120.1000:FF:000002">
    <property type="entry name" value="Collagen XI alpha 1 chain"/>
    <property type="match status" value="1"/>
</dbReference>
<dbReference type="PANTHER" id="PTHR37456">
    <property type="entry name" value="SI:CH211-266K2.1"/>
    <property type="match status" value="1"/>
</dbReference>
<keyword evidence="3" id="KW-0272">Extracellular matrix</keyword>
<evidence type="ECO:0000259" key="7">
    <source>
        <dbReference type="PROSITE" id="PS51461"/>
    </source>
</evidence>
<evidence type="ECO:0000256" key="5">
    <source>
        <dbReference type="SAM" id="Coils"/>
    </source>
</evidence>
<evidence type="ECO:0000256" key="2">
    <source>
        <dbReference type="ARBA" id="ARBA00022525"/>
    </source>
</evidence>
<evidence type="ECO:0000256" key="6">
    <source>
        <dbReference type="SAM" id="MobiDB-lite"/>
    </source>
</evidence>
<dbReference type="Proteomes" id="UP001205998">
    <property type="component" value="Unassembled WGS sequence"/>
</dbReference>
<feature type="region of interest" description="Disordered" evidence="6">
    <location>
        <begin position="372"/>
        <end position="439"/>
    </location>
</feature>
<dbReference type="SMART" id="SM00038">
    <property type="entry name" value="COLFI"/>
    <property type="match status" value="1"/>
</dbReference>
<evidence type="ECO:0000313" key="8">
    <source>
        <dbReference type="EMBL" id="KAI5629749.1"/>
    </source>
</evidence>